<evidence type="ECO:0000256" key="5">
    <source>
        <dbReference type="SAM" id="MobiDB-lite"/>
    </source>
</evidence>
<evidence type="ECO:0000256" key="1">
    <source>
        <dbReference type="ARBA" id="ARBA00004442"/>
    </source>
</evidence>
<dbReference type="AlphaFoldDB" id="A0A538UDI9"/>
<dbReference type="PANTHER" id="PTHR30329:SF21">
    <property type="entry name" value="LIPOPROTEIN YIAD-RELATED"/>
    <property type="match status" value="1"/>
</dbReference>
<dbReference type="InterPro" id="IPR006664">
    <property type="entry name" value="OMP_bac"/>
</dbReference>
<evidence type="ECO:0000313" key="9">
    <source>
        <dbReference type="Proteomes" id="UP000319771"/>
    </source>
</evidence>
<name>A0A538UDI9_UNCEI</name>
<keyword evidence="2 4" id="KW-0472">Membrane</keyword>
<dbReference type="PANTHER" id="PTHR30329">
    <property type="entry name" value="STATOR ELEMENT OF FLAGELLAR MOTOR COMPLEX"/>
    <property type="match status" value="1"/>
</dbReference>
<protein>
    <submittedName>
        <fullName evidence="8">OmpA family protein</fullName>
    </submittedName>
</protein>
<dbReference type="InterPro" id="IPR006665">
    <property type="entry name" value="OmpA-like"/>
</dbReference>
<evidence type="ECO:0000256" key="2">
    <source>
        <dbReference type="ARBA" id="ARBA00023136"/>
    </source>
</evidence>
<dbReference type="PROSITE" id="PS51123">
    <property type="entry name" value="OMPA_2"/>
    <property type="match status" value="1"/>
</dbReference>
<accession>A0A538UDI9</accession>
<gene>
    <name evidence="8" type="ORF">E6K81_02090</name>
</gene>
<evidence type="ECO:0000313" key="8">
    <source>
        <dbReference type="EMBL" id="TMQ73946.1"/>
    </source>
</evidence>
<dbReference type="InterPro" id="IPR050330">
    <property type="entry name" value="Bact_OuterMem_StrucFunc"/>
</dbReference>
<dbReference type="SUPFAM" id="SSF103088">
    <property type="entry name" value="OmpA-like"/>
    <property type="match status" value="1"/>
</dbReference>
<feature type="chain" id="PRO_5021714650" evidence="6">
    <location>
        <begin position="28"/>
        <end position="400"/>
    </location>
</feature>
<organism evidence="8 9">
    <name type="scientific">Eiseniibacteriota bacterium</name>
    <dbReference type="NCBI Taxonomy" id="2212470"/>
    <lineage>
        <taxon>Bacteria</taxon>
        <taxon>Candidatus Eiseniibacteriota</taxon>
    </lineage>
</organism>
<keyword evidence="3" id="KW-0998">Cell outer membrane</keyword>
<dbReference type="Gene3D" id="3.30.1330.60">
    <property type="entry name" value="OmpA-like domain"/>
    <property type="match status" value="1"/>
</dbReference>
<dbReference type="EMBL" id="VBPB01000028">
    <property type="protein sequence ID" value="TMQ73946.1"/>
    <property type="molecule type" value="Genomic_DNA"/>
</dbReference>
<sequence>MIRPIHGAARPLLVLAVALVCAAPAAAAAAGRALHPLAARTTDQAIASDLALMEGCRARLESLPGAAHDPWRRYAAIAWLEAAREEYLDNDRTGFPEDAFARAARLADAIGRGDTPLSYETVPAAPPPPASLPGAESLYVELERMKHDPGFLCAAEELARLETQLAWAANQRLDLGDCQSSPHLRAARELARVAARKVELCEPPLLAVRRAPLARPTVAVADTVPVPVVTLPTVEELRIPMNVHFALDQSDITPASHGIIEHIAALLRRYPSITVQLVGHTDSRGDSSYNLHLSERRVLAVRTVFLELGIDPMRLIVSYRGKADLTSAEDSRRGLALNRRVEMTFVDSEGRDVRGVVQEGDLQVETGAAPLAHPKRLAPRRRVIKASAPADRGGHARPRP</sequence>
<evidence type="ECO:0000259" key="7">
    <source>
        <dbReference type="PROSITE" id="PS51123"/>
    </source>
</evidence>
<feature type="region of interest" description="Disordered" evidence="5">
    <location>
        <begin position="365"/>
        <end position="400"/>
    </location>
</feature>
<evidence type="ECO:0000256" key="4">
    <source>
        <dbReference type="PROSITE-ProRule" id="PRU00473"/>
    </source>
</evidence>
<feature type="signal peptide" evidence="6">
    <location>
        <begin position="1"/>
        <end position="27"/>
    </location>
</feature>
<dbReference type="Pfam" id="PF00691">
    <property type="entry name" value="OmpA"/>
    <property type="match status" value="1"/>
</dbReference>
<dbReference type="CDD" id="cd07185">
    <property type="entry name" value="OmpA_C-like"/>
    <property type="match status" value="1"/>
</dbReference>
<evidence type="ECO:0000256" key="3">
    <source>
        <dbReference type="ARBA" id="ARBA00023237"/>
    </source>
</evidence>
<feature type="domain" description="OmpA-like" evidence="7">
    <location>
        <begin position="232"/>
        <end position="349"/>
    </location>
</feature>
<dbReference type="GO" id="GO:0009279">
    <property type="term" value="C:cell outer membrane"/>
    <property type="evidence" value="ECO:0007669"/>
    <property type="project" value="UniProtKB-SubCell"/>
</dbReference>
<proteinExistence type="predicted"/>
<feature type="compositionally biased region" description="Basic residues" evidence="5">
    <location>
        <begin position="373"/>
        <end position="384"/>
    </location>
</feature>
<keyword evidence="6" id="KW-0732">Signal</keyword>
<evidence type="ECO:0000256" key="6">
    <source>
        <dbReference type="SAM" id="SignalP"/>
    </source>
</evidence>
<dbReference type="Proteomes" id="UP000319771">
    <property type="component" value="Unassembled WGS sequence"/>
</dbReference>
<comment type="subcellular location">
    <subcellularLocation>
        <location evidence="1">Cell outer membrane</location>
    </subcellularLocation>
</comment>
<dbReference type="PRINTS" id="PR01021">
    <property type="entry name" value="OMPADOMAIN"/>
</dbReference>
<comment type="caution">
    <text evidence="8">The sequence shown here is derived from an EMBL/GenBank/DDBJ whole genome shotgun (WGS) entry which is preliminary data.</text>
</comment>
<dbReference type="InterPro" id="IPR036737">
    <property type="entry name" value="OmpA-like_sf"/>
</dbReference>
<reference evidence="8 9" key="1">
    <citation type="journal article" date="2019" name="Nat. Microbiol.">
        <title>Mediterranean grassland soil C-N compound turnover is dependent on rainfall and depth, and is mediated by genomically divergent microorganisms.</title>
        <authorList>
            <person name="Diamond S."/>
            <person name="Andeer P.F."/>
            <person name="Li Z."/>
            <person name="Crits-Christoph A."/>
            <person name="Burstein D."/>
            <person name="Anantharaman K."/>
            <person name="Lane K.R."/>
            <person name="Thomas B.C."/>
            <person name="Pan C."/>
            <person name="Northen T.R."/>
            <person name="Banfield J.F."/>
        </authorList>
    </citation>
    <scope>NUCLEOTIDE SEQUENCE [LARGE SCALE GENOMIC DNA]</scope>
    <source>
        <strain evidence="8">WS_11</strain>
    </source>
</reference>